<evidence type="ECO:0000256" key="1">
    <source>
        <dbReference type="ARBA" id="ARBA00010088"/>
    </source>
</evidence>
<dbReference type="Proteomes" id="UP001501729">
    <property type="component" value="Unassembled WGS sequence"/>
</dbReference>
<dbReference type="SUPFAM" id="SSF53474">
    <property type="entry name" value="alpha/beta-Hydrolases"/>
    <property type="match status" value="1"/>
</dbReference>
<evidence type="ECO:0000256" key="2">
    <source>
        <dbReference type="ARBA" id="ARBA00022801"/>
    </source>
</evidence>
<evidence type="ECO:0008006" key="5">
    <source>
        <dbReference type="Google" id="ProtNLM"/>
    </source>
</evidence>
<comment type="similarity">
    <text evidence="1">Belongs to the peptidase S33 family.</text>
</comment>
<dbReference type="AlphaFoldDB" id="A0AAV3UQZ2"/>
<evidence type="ECO:0000313" key="3">
    <source>
        <dbReference type="EMBL" id="GAA5064712.1"/>
    </source>
</evidence>
<evidence type="ECO:0000313" key="4">
    <source>
        <dbReference type="Proteomes" id="UP001501729"/>
    </source>
</evidence>
<dbReference type="PANTHER" id="PTHR21661:SF35">
    <property type="entry name" value="EPOXIDE HYDROLASE"/>
    <property type="match status" value="1"/>
</dbReference>
<gene>
    <name evidence="3" type="ORF">GCM10025751_54680</name>
</gene>
<comment type="caution">
    <text evidence="3">The sequence shown here is derived from an EMBL/GenBank/DDBJ whole genome shotgun (WGS) entry which is preliminary data.</text>
</comment>
<dbReference type="PANTHER" id="PTHR21661">
    <property type="entry name" value="EPOXIDE HYDROLASE 1-RELATED"/>
    <property type="match status" value="1"/>
</dbReference>
<sequence>MKEIDTVVSVFRVSAGAIIYGLTDSPVGHLAWIVEKFQEWTHGTERPEDAVDRDRLLTNVMLYWLTATADSSARLYYEDAHSDQWPQPSDIPTGVAVFAEDVAIRRYAEQTNNIVHWSEFDRGGHFAAMVPELLVNDLREFFRALR</sequence>
<dbReference type="RefSeq" id="WP_345413490.1">
    <property type="nucleotide sequence ID" value="NZ_BAABKX010000030.1"/>
</dbReference>
<dbReference type="GO" id="GO:0004301">
    <property type="term" value="F:epoxide hydrolase activity"/>
    <property type="evidence" value="ECO:0007669"/>
    <property type="project" value="TreeGrafter"/>
</dbReference>
<dbReference type="InterPro" id="IPR029058">
    <property type="entry name" value="AB_hydrolase_fold"/>
</dbReference>
<dbReference type="GO" id="GO:0097176">
    <property type="term" value="P:epoxide metabolic process"/>
    <property type="evidence" value="ECO:0007669"/>
    <property type="project" value="TreeGrafter"/>
</dbReference>
<keyword evidence="2" id="KW-0378">Hydrolase</keyword>
<organism evidence="3 4">
    <name type="scientific">Haladaptatus pallidirubidus</name>
    <dbReference type="NCBI Taxonomy" id="1008152"/>
    <lineage>
        <taxon>Archaea</taxon>
        <taxon>Methanobacteriati</taxon>
        <taxon>Methanobacteriota</taxon>
        <taxon>Stenosarchaea group</taxon>
        <taxon>Halobacteria</taxon>
        <taxon>Halobacteriales</taxon>
        <taxon>Haladaptataceae</taxon>
        <taxon>Haladaptatus</taxon>
    </lineage>
</organism>
<dbReference type="EMBL" id="BAABKX010000030">
    <property type="protein sequence ID" value="GAA5064712.1"/>
    <property type="molecule type" value="Genomic_DNA"/>
</dbReference>
<name>A0AAV3UQZ2_9EURY</name>
<keyword evidence="4" id="KW-1185">Reference proteome</keyword>
<proteinExistence type="inferred from homology"/>
<reference evidence="3 4" key="1">
    <citation type="journal article" date="2019" name="Int. J. Syst. Evol. Microbiol.">
        <title>The Global Catalogue of Microorganisms (GCM) 10K type strain sequencing project: providing services to taxonomists for standard genome sequencing and annotation.</title>
        <authorList>
            <consortium name="The Broad Institute Genomics Platform"/>
            <consortium name="The Broad Institute Genome Sequencing Center for Infectious Disease"/>
            <person name="Wu L."/>
            <person name="Ma J."/>
        </authorList>
    </citation>
    <scope>NUCLEOTIDE SEQUENCE [LARGE SCALE GENOMIC DNA]</scope>
    <source>
        <strain evidence="3 4">JCM 17504</strain>
    </source>
</reference>
<dbReference type="Gene3D" id="3.40.50.1820">
    <property type="entry name" value="alpha/beta hydrolase"/>
    <property type="match status" value="1"/>
</dbReference>
<protein>
    <recommendedName>
        <fullName evidence="5">Epoxide hydrolase</fullName>
    </recommendedName>
</protein>
<accession>A0AAV3UQZ2</accession>